<feature type="transmembrane region" description="Helical" evidence="1">
    <location>
        <begin position="58"/>
        <end position="81"/>
    </location>
</feature>
<dbReference type="AlphaFoldDB" id="V2X5J4"/>
<gene>
    <name evidence="2" type="ORF">Moror_10760</name>
</gene>
<feature type="transmembrane region" description="Helical" evidence="1">
    <location>
        <begin position="111"/>
        <end position="131"/>
    </location>
</feature>
<feature type="transmembrane region" description="Helical" evidence="1">
    <location>
        <begin position="20"/>
        <end position="46"/>
    </location>
</feature>
<sequence length="336" mass="36652">MAIQFAFQELFTIQSILVKPIATVGLTLLLFGFYVPLFSQSLHFLFTRRNAINRRLHLAWITSLFFVATAASFINAASHVWDSVVAFRALQTQDMIPLVAYSQGNKEKTGVIAATYVGYVVTNCIADSVLIHRLCTIWGSSRLVVAFPVLASVVANAVGLVAAIMKTIASRDTSDPALYALYLKAVSYQIGYYATNAAVNGMITLMIAGRIWCVARDTRHAYLNNLAGNTIDPWLKSIITMILESGSMYPMLLIVHAVLTRNASSIGIPIDLTPAVILVAGIAPTSIIAWSSFNLCTQENRYARNSTPQFELSSVEAVKTEVSCITIQSSNDLTNV</sequence>
<evidence type="ECO:0000256" key="1">
    <source>
        <dbReference type="SAM" id="Phobius"/>
    </source>
</evidence>
<proteinExistence type="predicted"/>
<organism evidence="2 3">
    <name type="scientific">Moniliophthora roreri (strain MCA 2997)</name>
    <name type="common">Cocoa frosty pod rot fungus</name>
    <name type="synonym">Crinipellis roreri</name>
    <dbReference type="NCBI Taxonomy" id="1381753"/>
    <lineage>
        <taxon>Eukaryota</taxon>
        <taxon>Fungi</taxon>
        <taxon>Dikarya</taxon>
        <taxon>Basidiomycota</taxon>
        <taxon>Agaricomycotina</taxon>
        <taxon>Agaricomycetes</taxon>
        <taxon>Agaricomycetidae</taxon>
        <taxon>Agaricales</taxon>
        <taxon>Marasmiineae</taxon>
        <taxon>Marasmiaceae</taxon>
        <taxon>Moniliophthora</taxon>
    </lineage>
</organism>
<dbReference type="KEGG" id="mrr:Moror_10760"/>
<keyword evidence="1" id="KW-1133">Transmembrane helix</keyword>
<keyword evidence="1" id="KW-0812">Transmembrane</keyword>
<feature type="transmembrane region" description="Helical" evidence="1">
    <location>
        <begin position="275"/>
        <end position="296"/>
    </location>
</feature>
<protein>
    <submittedName>
        <fullName evidence="2">Uncharacterized protein</fullName>
    </submittedName>
</protein>
<feature type="transmembrane region" description="Helical" evidence="1">
    <location>
        <begin position="234"/>
        <end position="255"/>
    </location>
</feature>
<keyword evidence="1" id="KW-0472">Membrane</keyword>
<reference evidence="2 3" key="1">
    <citation type="journal article" date="2014" name="BMC Genomics">
        <title>Genome and secretome analysis of the hemibiotrophic fungal pathogen, Moniliophthora roreri, which causes frosty pod rot disease of cacao: mechanisms of the biotrophic and necrotrophic phases.</title>
        <authorList>
            <person name="Meinhardt L.W."/>
            <person name="Costa G.G.L."/>
            <person name="Thomazella D.P.T."/>
            <person name="Teixeira P.J.P.L."/>
            <person name="Carazzolle M.F."/>
            <person name="Schuster S.C."/>
            <person name="Carlson J.E."/>
            <person name="Guiltinan M.J."/>
            <person name="Mieczkowski P."/>
            <person name="Farmer A."/>
            <person name="Ramaraj T."/>
            <person name="Crozier J."/>
            <person name="Davis R.E."/>
            <person name="Shao J."/>
            <person name="Melnick R.L."/>
            <person name="Pereira G.A.G."/>
            <person name="Bailey B.A."/>
        </authorList>
    </citation>
    <scope>NUCLEOTIDE SEQUENCE [LARGE SCALE GENOMIC DNA]</scope>
    <source>
        <strain evidence="2 3">MCA 2997</strain>
    </source>
</reference>
<comment type="caution">
    <text evidence="2">The sequence shown here is derived from an EMBL/GenBank/DDBJ whole genome shotgun (WGS) entry which is preliminary data.</text>
</comment>
<feature type="transmembrane region" description="Helical" evidence="1">
    <location>
        <begin position="190"/>
        <end position="213"/>
    </location>
</feature>
<evidence type="ECO:0000313" key="3">
    <source>
        <dbReference type="Proteomes" id="UP000017559"/>
    </source>
</evidence>
<dbReference type="EMBL" id="AWSO01000708">
    <property type="protein sequence ID" value="ESK88061.1"/>
    <property type="molecule type" value="Genomic_DNA"/>
</dbReference>
<dbReference type="HOGENOM" id="CLU_044614_2_0_1"/>
<name>V2X5J4_MONRO</name>
<dbReference type="Proteomes" id="UP000017559">
    <property type="component" value="Unassembled WGS sequence"/>
</dbReference>
<dbReference type="OrthoDB" id="3039972at2759"/>
<keyword evidence="3" id="KW-1185">Reference proteome</keyword>
<evidence type="ECO:0000313" key="2">
    <source>
        <dbReference type="EMBL" id="ESK88061.1"/>
    </source>
</evidence>
<accession>V2X5J4</accession>
<feature type="transmembrane region" description="Helical" evidence="1">
    <location>
        <begin position="143"/>
        <end position="165"/>
    </location>
</feature>